<protein>
    <submittedName>
        <fullName evidence="1">Uncharacterized protein</fullName>
    </submittedName>
</protein>
<accession>A0A151N0W4</accession>
<organism evidence="1 2">
    <name type="scientific">Alligator mississippiensis</name>
    <name type="common">American alligator</name>
    <dbReference type="NCBI Taxonomy" id="8496"/>
    <lineage>
        <taxon>Eukaryota</taxon>
        <taxon>Metazoa</taxon>
        <taxon>Chordata</taxon>
        <taxon>Craniata</taxon>
        <taxon>Vertebrata</taxon>
        <taxon>Euteleostomi</taxon>
        <taxon>Archelosauria</taxon>
        <taxon>Archosauria</taxon>
        <taxon>Crocodylia</taxon>
        <taxon>Alligatoridae</taxon>
        <taxon>Alligatorinae</taxon>
        <taxon>Alligator</taxon>
    </lineage>
</organism>
<gene>
    <name evidence="1" type="ORF">Y1Q_0022495</name>
</gene>
<reference evidence="1 2" key="1">
    <citation type="journal article" date="2012" name="Genome Biol.">
        <title>Sequencing three crocodilian genomes to illuminate the evolution of archosaurs and amniotes.</title>
        <authorList>
            <person name="St John J.A."/>
            <person name="Braun E.L."/>
            <person name="Isberg S.R."/>
            <person name="Miles L.G."/>
            <person name="Chong A.Y."/>
            <person name="Gongora J."/>
            <person name="Dalzell P."/>
            <person name="Moran C."/>
            <person name="Bed'hom B."/>
            <person name="Abzhanov A."/>
            <person name="Burgess S.C."/>
            <person name="Cooksey A.M."/>
            <person name="Castoe T.A."/>
            <person name="Crawford N.G."/>
            <person name="Densmore L.D."/>
            <person name="Drew J.C."/>
            <person name="Edwards S.V."/>
            <person name="Faircloth B.C."/>
            <person name="Fujita M.K."/>
            <person name="Greenwold M.J."/>
            <person name="Hoffmann F.G."/>
            <person name="Howard J.M."/>
            <person name="Iguchi T."/>
            <person name="Janes D.E."/>
            <person name="Khan S.Y."/>
            <person name="Kohno S."/>
            <person name="de Koning A.J."/>
            <person name="Lance S.L."/>
            <person name="McCarthy F.M."/>
            <person name="McCormack J.E."/>
            <person name="Merchant M.E."/>
            <person name="Peterson D.G."/>
            <person name="Pollock D.D."/>
            <person name="Pourmand N."/>
            <person name="Raney B.J."/>
            <person name="Roessler K.A."/>
            <person name="Sanford J.R."/>
            <person name="Sawyer R.H."/>
            <person name="Schmidt C.J."/>
            <person name="Triplett E.W."/>
            <person name="Tuberville T.D."/>
            <person name="Venegas-Anaya M."/>
            <person name="Howard J.T."/>
            <person name="Jarvis E.D."/>
            <person name="Guillette L.J.Jr."/>
            <person name="Glenn T.C."/>
            <person name="Green R.E."/>
            <person name="Ray D.A."/>
        </authorList>
    </citation>
    <scope>NUCLEOTIDE SEQUENCE [LARGE SCALE GENOMIC DNA]</scope>
    <source>
        <strain evidence="1">KSC_2009_1</strain>
    </source>
</reference>
<evidence type="ECO:0000313" key="1">
    <source>
        <dbReference type="EMBL" id="KYO30299.1"/>
    </source>
</evidence>
<dbReference type="Proteomes" id="UP000050525">
    <property type="component" value="Unassembled WGS sequence"/>
</dbReference>
<comment type="caution">
    <text evidence="1">The sequence shown here is derived from an EMBL/GenBank/DDBJ whole genome shotgun (WGS) entry which is preliminary data.</text>
</comment>
<dbReference type="AlphaFoldDB" id="A0A151N0W4"/>
<sequence>MLTSPCGQAEWMEGVLELELDLHALGISHWAEYSPYPSPPPRTAQKGQEWEEELLDLRETGDSATFAPDLLTVGCGDLHGNSNPQTLDSSLRQAAFNSSKISRTECGSHFL</sequence>
<evidence type="ECO:0000313" key="2">
    <source>
        <dbReference type="Proteomes" id="UP000050525"/>
    </source>
</evidence>
<name>A0A151N0W4_ALLMI</name>
<dbReference type="EMBL" id="AKHW03004278">
    <property type="protein sequence ID" value="KYO30299.1"/>
    <property type="molecule type" value="Genomic_DNA"/>
</dbReference>
<proteinExistence type="predicted"/>
<keyword evidence="2" id="KW-1185">Reference proteome</keyword>